<keyword evidence="2" id="KW-1185">Reference proteome</keyword>
<sequence length="61" mass="6186">MSGGATVHLKAGVTEVMLSNESRTPVAVGTLTQVRDTAADRYSARVEAETAQLAGGAATPL</sequence>
<dbReference type="EMBL" id="FWXV01000012">
    <property type="protein sequence ID" value="SMD25930.1"/>
    <property type="molecule type" value="Genomic_DNA"/>
</dbReference>
<dbReference type="Proteomes" id="UP000192674">
    <property type="component" value="Unassembled WGS sequence"/>
</dbReference>
<dbReference type="AlphaFoldDB" id="A0A1Y5Y7P6"/>
<evidence type="ECO:0000313" key="1">
    <source>
        <dbReference type="EMBL" id="SMD25930.1"/>
    </source>
</evidence>
<organism evidence="1 2">
    <name type="scientific">Kibdelosporangium aridum</name>
    <dbReference type="NCBI Taxonomy" id="2030"/>
    <lineage>
        <taxon>Bacteria</taxon>
        <taxon>Bacillati</taxon>
        <taxon>Actinomycetota</taxon>
        <taxon>Actinomycetes</taxon>
        <taxon>Pseudonocardiales</taxon>
        <taxon>Pseudonocardiaceae</taxon>
        <taxon>Kibdelosporangium</taxon>
    </lineage>
</organism>
<gene>
    <name evidence="1" type="ORF">SAMN05661093_09508</name>
</gene>
<accession>A0A1Y5Y7P6</accession>
<proteinExistence type="predicted"/>
<evidence type="ECO:0000313" key="2">
    <source>
        <dbReference type="Proteomes" id="UP000192674"/>
    </source>
</evidence>
<protein>
    <submittedName>
        <fullName evidence="1">Uncharacterized protein</fullName>
    </submittedName>
</protein>
<name>A0A1Y5Y7P6_KIBAR</name>
<reference evidence="1 2" key="1">
    <citation type="submission" date="2017-04" db="EMBL/GenBank/DDBJ databases">
        <authorList>
            <person name="Afonso C.L."/>
            <person name="Miller P.J."/>
            <person name="Scott M.A."/>
            <person name="Spackman E."/>
            <person name="Goraichik I."/>
            <person name="Dimitrov K.M."/>
            <person name="Suarez D.L."/>
            <person name="Swayne D.E."/>
        </authorList>
    </citation>
    <scope>NUCLEOTIDE SEQUENCE [LARGE SCALE GENOMIC DNA]</scope>
    <source>
        <strain evidence="1 2">DSM 43828</strain>
    </source>
</reference>